<dbReference type="OrthoDB" id="516909at2"/>
<comment type="caution">
    <text evidence="1">The sequence shown here is derived from an EMBL/GenBank/DDBJ whole genome shotgun (WGS) entry which is preliminary data.</text>
</comment>
<dbReference type="Proteomes" id="UP000076925">
    <property type="component" value="Unassembled WGS sequence"/>
</dbReference>
<protein>
    <submittedName>
        <fullName evidence="1">Uncharacterized protein</fullName>
    </submittedName>
</protein>
<dbReference type="RefSeq" id="WP_017743849.1">
    <property type="nucleotide sequence ID" value="NZ_KQ976354.1"/>
</dbReference>
<sequence length="64" mass="7419">MKVNNQDLYYKTIPQVDENIEDVFAQHTGCISNLNSANTKSKKPALVARWYRENGKMVCQWESI</sequence>
<reference evidence="1 2" key="1">
    <citation type="journal article" date="2013" name="Genome Biol. Evol.">
        <title>Genomes of Stigonematalean cyanobacteria (subsection V) and the evolution of oxygenic photosynthesis from prokaryotes to plastids.</title>
        <authorList>
            <person name="Dagan T."/>
            <person name="Roettger M."/>
            <person name="Stucken K."/>
            <person name="Landan G."/>
            <person name="Koch R."/>
            <person name="Major P."/>
            <person name="Gould S.B."/>
            <person name="Goremykin V.V."/>
            <person name="Rippka R."/>
            <person name="Tandeau de Marsac N."/>
            <person name="Gugger M."/>
            <person name="Lockhart P.J."/>
            <person name="Allen J.F."/>
            <person name="Brune I."/>
            <person name="Maus I."/>
            <person name="Puhler A."/>
            <person name="Martin W.F."/>
        </authorList>
    </citation>
    <scope>NUCLEOTIDE SEQUENCE [LARGE SCALE GENOMIC DNA]</scope>
    <source>
        <strain evidence="1 2">PCC 7110</strain>
    </source>
</reference>
<dbReference type="EMBL" id="ANNX02000053">
    <property type="protein sequence ID" value="KYC35048.1"/>
    <property type="molecule type" value="Genomic_DNA"/>
</dbReference>
<keyword evidence="2" id="KW-1185">Reference proteome</keyword>
<name>A0A139WRI7_9CYAN</name>
<proteinExistence type="predicted"/>
<accession>A0A139WRI7</accession>
<evidence type="ECO:0000313" key="2">
    <source>
        <dbReference type="Proteomes" id="UP000076925"/>
    </source>
</evidence>
<gene>
    <name evidence="1" type="ORF">WA1_09945</name>
</gene>
<organism evidence="1 2">
    <name type="scientific">Scytonema hofmannii PCC 7110</name>
    <dbReference type="NCBI Taxonomy" id="128403"/>
    <lineage>
        <taxon>Bacteria</taxon>
        <taxon>Bacillati</taxon>
        <taxon>Cyanobacteriota</taxon>
        <taxon>Cyanophyceae</taxon>
        <taxon>Nostocales</taxon>
        <taxon>Scytonemataceae</taxon>
        <taxon>Scytonema</taxon>
    </lineage>
</organism>
<evidence type="ECO:0000313" key="1">
    <source>
        <dbReference type="EMBL" id="KYC35048.1"/>
    </source>
</evidence>
<dbReference type="AlphaFoldDB" id="A0A139WRI7"/>